<feature type="region of interest" description="Disordered" evidence="1">
    <location>
        <begin position="59"/>
        <end position="91"/>
    </location>
</feature>
<reference evidence="2 3" key="1">
    <citation type="submission" date="2024-09" db="EMBL/GenBank/DDBJ databases">
        <title>Chromosome-scale assembly of Riccia sorocarpa.</title>
        <authorList>
            <person name="Paukszto L."/>
        </authorList>
    </citation>
    <scope>NUCLEOTIDE SEQUENCE [LARGE SCALE GENOMIC DNA]</scope>
    <source>
        <strain evidence="2">LP-2024</strain>
        <tissue evidence="2">Aerial parts of the thallus</tissue>
    </source>
</reference>
<dbReference type="AlphaFoldDB" id="A0ABD3G7P1"/>
<gene>
    <name evidence="2" type="ORF">R1sor_025116</name>
</gene>
<protein>
    <submittedName>
        <fullName evidence="2">Uncharacterized protein</fullName>
    </submittedName>
</protein>
<feature type="region of interest" description="Disordered" evidence="1">
    <location>
        <begin position="23"/>
        <end position="43"/>
    </location>
</feature>
<proteinExistence type="predicted"/>
<keyword evidence="3" id="KW-1185">Reference proteome</keyword>
<sequence length="377" mass="42446">MADDGLSDPNDAIQVVIQHIEGSTPSDSLLTDSGSAPPNPDSQLVEQVQTGIIADLTTPSAAKLSKKKSTAGTGRKSSPVRTRARTERLRTESKLKPVKEISDIAVGQSQSTDDIAVGTDTNARRSLWGEMASSSDPGGAFVNIISKYTMKFNGKPTPRIPLCRLVPFCRVRNFQSSSVQTEALRKSFETHCYMEHGAGFHVCPFDETGKELILTDEHKSKWDMLWKMESDAFDEECRQIPEYEGLVGKMFATWDGNHRVITWTEVSLSPEKTNKRAWHPRVRCVIICPPVQAYKQIEVAMHNLNASSHATVQYDWIQDAERCLQELSTPLVEYKEMIGDEIYEEFEKSRQKAPANRAWYNKNMTALQHLTYYRSPK</sequence>
<dbReference type="EMBL" id="JBJQOH010000008">
    <property type="protein sequence ID" value="KAL3675168.1"/>
    <property type="molecule type" value="Genomic_DNA"/>
</dbReference>
<evidence type="ECO:0000313" key="2">
    <source>
        <dbReference type="EMBL" id="KAL3675168.1"/>
    </source>
</evidence>
<dbReference type="Proteomes" id="UP001633002">
    <property type="component" value="Unassembled WGS sequence"/>
</dbReference>
<organism evidence="2 3">
    <name type="scientific">Riccia sorocarpa</name>
    <dbReference type="NCBI Taxonomy" id="122646"/>
    <lineage>
        <taxon>Eukaryota</taxon>
        <taxon>Viridiplantae</taxon>
        <taxon>Streptophyta</taxon>
        <taxon>Embryophyta</taxon>
        <taxon>Marchantiophyta</taxon>
        <taxon>Marchantiopsida</taxon>
        <taxon>Marchantiidae</taxon>
        <taxon>Marchantiales</taxon>
        <taxon>Ricciaceae</taxon>
        <taxon>Riccia</taxon>
    </lineage>
</organism>
<accession>A0ABD3G7P1</accession>
<evidence type="ECO:0000313" key="3">
    <source>
        <dbReference type="Proteomes" id="UP001633002"/>
    </source>
</evidence>
<evidence type="ECO:0000256" key="1">
    <source>
        <dbReference type="SAM" id="MobiDB-lite"/>
    </source>
</evidence>
<comment type="caution">
    <text evidence="2">The sequence shown here is derived from an EMBL/GenBank/DDBJ whole genome shotgun (WGS) entry which is preliminary data.</text>
</comment>
<name>A0ABD3G7P1_9MARC</name>